<dbReference type="HOGENOM" id="CLU_1514078_0_0_1"/>
<dbReference type="EMBL" id="KN831828">
    <property type="protein sequence ID" value="KIM35168.1"/>
    <property type="molecule type" value="Genomic_DNA"/>
</dbReference>
<dbReference type="OrthoDB" id="2985092at2759"/>
<gene>
    <name evidence="1" type="ORF">M413DRAFT_449877</name>
</gene>
<protein>
    <submittedName>
        <fullName evidence="1">Uncharacterized protein</fullName>
    </submittedName>
</protein>
<keyword evidence="2" id="KW-1185">Reference proteome</keyword>
<evidence type="ECO:0000313" key="1">
    <source>
        <dbReference type="EMBL" id="KIM35168.1"/>
    </source>
</evidence>
<proteinExistence type="predicted"/>
<dbReference type="Proteomes" id="UP000053424">
    <property type="component" value="Unassembled WGS sequence"/>
</dbReference>
<sequence length="178" mass="19179">MTSETLDDHAYIPAALAAAEPVWVTNLLAKLQHLDTNVNALRFEVATLRESIHGVHSEVTSLRNDVGTSDLSNINGTSIATAAASLPELAVEVARLRRTADELPVILANSQASNRAPLYNPTTYMPSPESLLQRDGSWAEELVPPNPTSRNELMDFTVEQCIASAANLNLPPLPENTA</sequence>
<evidence type="ECO:0000313" key="2">
    <source>
        <dbReference type="Proteomes" id="UP000053424"/>
    </source>
</evidence>
<accession>A0A0C2XB29</accession>
<reference evidence="2" key="2">
    <citation type="submission" date="2015-01" db="EMBL/GenBank/DDBJ databases">
        <title>Evolutionary Origins and Diversification of the Mycorrhizal Mutualists.</title>
        <authorList>
            <consortium name="DOE Joint Genome Institute"/>
            <consortium name="Mycorrhizal Genomics Consortium"/>
            <person name="Kohler A."/>
            <person name="Kuo A."/>
            <person name="Nagy L.G."/>
            <person name="Floudas D."/>
            <person name="Copeland A."/>
            <person name="Barry K.W."/>
            <person name="Cichocki N."/>
            <person name="Veneault-Fourrey C."/>
            <person name="LaButti K."/>
            <person name="Lindquist E.A."/>
            <person name="Lipzen A."/>
            <person name="Lundell T."/>
            <person name="Morin E."/>
            <person name="Murat C."/>
            <person name="Riley R."/>
            <person name="Ohm R."/>
            <person name="Sun H."/>
            <person name="Tunlid A."/>
            <person name="Henrissat B."/>
            <person name="Grigoriev I.V."/>
            <person name="Hibbett D.S."/>
            <person name="Martin F."/>
        </authorList>
    </citation>
    <scope>NUCLEOTIDE SEQUENCE [LARGE SCALE GENOMIC DNA]</scope>
    <source>
        <strain evidence="2">h7</strain>
    </source>
</reference>
<name>A0A0C2XB29_HEBCY</name>
<dbReference type="AlphaFoldDB" id="A0A0C2XB29"/>
<reference evidence="1 2" key="1">
    <citation type="submission" date="2014-04" db="EMBL/GenBank/DDBJ databases">
        <authorList>
            <consortium name="DOE Joint Genome Institute"/>
            <person name="Kuo A."/>
            <person name="Gay G."/>
            <person name="Dore J."/>
            <person name="Kohler A."/>
            <person name="Nagy L.G."/>
            <person name="Floudas D."/>
            <person name="Copeland A."/>
            <person name="Barry K.W."/>
            <person name="Cichocki N."/>
            <person name="Veneault-Fourrey C."/>
            <person name="LaButti K."/>
            <person name="Lindquist E.A."/>
            <person name="Lipzen A."/>
            <person name="Lundell T."/>
            <person name="Morin E."/>
            <person name="Murat C."/>
            <person name="Sun H."/>
            <person name="Tunlid A."/>
            <person name="Henrissat B."/>
            <person name="Grigoriev I.V."/>
            <person name="Hibbett D.S."/>
            <person name="Martin F."/>
            <person name="Nordberg H.P."/>
            <person name="Cantor M.N."/>
            <person name="Hua S.X."/>
        </authorList>
    </citation>
    <scope>NUCLEOTIDE SEQUENCE [LARGE SCALE GENOMIC DNA]</scope>
    <source>
        <strain evidence="2">h7</strain>
    </source>
</reference>
<organism evidence="1 2">
    <name type="scientific">Hebeloma cylindrosporum</name>
    <dbReference type="NCBI Taxonomy" id="76867"/>
    <lineage>
        <taxon>Eukaryota</taxon>
        <taxon>Fungi</taxon>
        <taxon>Dikarya</taxon>
        <taxon>Basidiomycota</taxon>
        <taxon>Agaricomycotina</taxon>
        <taxon>Agaricomycetes</taxon>
        <taxon>Agaricomycetidae</taxon>
        <taxon>Agaricales</taxon>
        <taxon>Agaricineae</taxon>
        <taxon>Hymenogastraceae</taxon>
        <taxon>Hebeloma</taxon>
    </lineage>
</organism>
<feature type="non-terminal residue" evidence="1">
    <location>
        <position position="178"/>
    </location>
</feature>